<reference evidence="2" key="1">
    <citation type="journal article" date="2020" name="G3 (Bethesda)">
        <title>High-Quality Assemblies for Three Invasive Social Wasps from the &lt;i&gt;Vespula&lt;/i&gt; Genus.</title>
        <authorList>
            <person name="Harrop T.W.R."/>
            <person name="Guhlin J."/>
            <person name="McLaughlin G.M."/>
            <person name="Permina E."/>
            <person name="Stockwell P."/>
            <person name="Gilligan J."/>
            <person name="Le Lec M.F."/>
            <person name="Gruber M.A.M."/>
            <person name="Quinn O."/>
            <person name="Lovegrove M."/>
            <person name="Duncan E.J."/>
            <person name="Remnant E.J."/>
            <person name="Van Eeckhoven J."/>
            <person name="Graham B."/>
            <person name="Knapp R.A."/>
            <person name="Langford K.W."/>
            <person name="Kronenberg Z."/>
            <person name="Press M.O."/>
            <person name="Eacker S.M."/>
            <person name="Wilson-Rankin E.E."/>
            <person name="Purcell J."/>
            <person name="Lester P.J."/>
            <person name="Dearden P.K."/>
        </authorList>
    </citation>
    <scope>NUCLEOTIDE SEQUENCE</scope>
    <source>
        <strain evidence="2">Volc-1</strain>
    </source>
</reference>
<protein>
    <submittedName>
        <fullName evidence="2">Uncharacterized protein</fullName>
    </submittedName>
</protein>
<feature type="region of interest" description="Disordered" evidence="1">
    <location>
        <begin position="21"/>
        <end position="73"/>
    </location>
</feature>
<sequence>MANGFLGFSCVVVDCSSRLGNWEETGRNDEDEKEKKKEKKEKEREEEEEEAEEKGELRNGRRTVRSSDPPARSELYVGNIVTSSSLSSSTMFFLPTLASRFNAFVLFELVSNDVSELDQLG</sequence>
<feature type="compositionally biased region" description="Acidic residues" evidence="1">
    <location>
        <begin position="44"/>
        <end position="53"/>
    </location>
</feature>
<feature type="compositionally biased region" description="Basic and acidic residues" evidence="1">
    <location>
        <begin position="24"/>
        <end position="43"/>
    </location>
</feature>
<evidence type="ECO:0000313" key="3">
    <source>
        <dbReference type="Proteomes" id="UP000600918"/>
    </source>
</evidence>
<name>A0A834NX41_VESPE</name>
<keyword evidence="3" id="KW-1185">Reference proteome</keyword>
<organism evidence="2 3">
    <name type="scientific">Vespula pensylvanica</name>
    <name type="common">Western yellow jacket</name>
    <name type="synonym">Wasp</name>
    <dbReference type="NCBI Taxonomy" id="30213"/>
    <lineage>
        <taxon>Eukaryota</taxon>
        <taxon>Metazoa</taxon>
        <taxon>Ecdysozoa</taxon>
        <taxon>Arthropoda</taxon>
        <taxon>Hexapoda</taxon>
        <taxon>Insecta</taxon>
        <taxon>Pterygota</taxon>
        <taxon>Neoptera</taxon>
        <taxon>Endopterygota</taxon>
        <taxon>Hymenoptera</taxon>
        <taxon>Apocrita</taxon>
        <taxon>Aculeata</taxon>
        <taxon>Vespoidea</taxon>
        <taxon>Vespidae</taxon>
        <taxon>Vespinae</taxon>
        <taxon>Vespula</taxon>
    </lineage>
</organism>
<dbReference type="EMBL" id="JACSDY010000009">
    <property type="protein sequence ID" value="KAF7420135.1"/>
    <property type="molecule type" value="Genomic_DNA"/>
</dbReference>
<dbReference type="AlphaFoldDB" id="A0A834NX41"/>
<evidence type="ECO:0000313" key="2">
    <source>
        <dbReference type="EMBL" id="KAF7420135.1"/>
    </source>
</evidence>
<dbReference type="Proteomes" id="UP000600918">
    <property type="component" value="Unassembled WGS sequence"/>
</dbReference>
<accession>A0A834NX41</accession>
<evidence type="ECO:0000256" key="1">
    <source>
        <dbReference type="SAM" id="MobiDB-lite"/>
    </source>
</evidence>
<comment type="caution">
    <text evidence="2">The sequence shown here is derived from an EMBL/GenBank/DDBJ whole genome shotgun (WGS) entry which is preliminary data.</text>
</comment>
<gene>
    <name evidence="2" type="ORF">H0235_010432</name>
</gene>
<proteinExistence type="predicted"/>